<dbReference type="Pfam" id="PF20008">
    <property type="entry name" value="DUF6429"/>
    <property type="match status" value="1"/>
</dbReference>
<dbReference type="Proteomes" id="UP000484015">
    <property type="component" value="Unassembled WGS sequence"/>
</dbReference>
<feature type="domain" description="DUF6429" evidence="1">
    <location>
        <begin position="4"/>
        <end position="73"/>
    </location>
</feature>
<evidence type="ECO:0000313" key="2">
    <source>
        <dbReference type="EMBL" id="MTW03232.1"/>
    </source>
</evidence>
<dbReference type="InterPro" id="IPR045489">
    <property type="entry name" value="DUF6429"/>
</dbReference>
<dbReference type="RefSeq" id="WP_170305639.1">
    <property type="nucleotide sequence ID" value="NZ_WNLA01000008.1"/>
</dbReference>
<evidence type="ECO:0000313" key="3">
    <source>
        <dbReference type="Proteomes" id="UP000484015"/>
    </source>
</evidence>
<sequence>MTVDRKKIEDAVLALLQLGLYDGNRAWKTFDWDIMDSLHEKGLISNPAGKAKSVALTERGIVESERLFTQLFGSDDARE</sequence>
<comment type="caution">
    <text evidence="2">The sequence shown here is derived from an EMBL/GenBank/DDBJ whole genome shotgun (WGS) entry which is preliminary data.</text>
</comment>
<keyword evidence="3" id="KW-1185">Reference proteome</keyword>
<name>A0A6L6Q2D3_9BURK</name>
<reference evidence="2 3" key="1">
    <citation type="submission" date="2019-11" db="EMBL/GenBank/DDBJ databases">
        <title>Type strains purchased from KCTC, JCM and DSMZ.</title>
        <authorList>
            <person name="Lu H."/>
        </authorList>
    </citation>
    <scope>NUCLEOTIDE SEQUENCE [LARGE SCALE GENOMIC DNA]</scope>
    <source>
        <strain evidence="2 3">KCTC 42409</strain>
    </source>
</reference>
<protein>
    <recommendedName>
        <fullName evidence="1">DUF6429 domain-containing protein</fullName>
    </recommendedName>
</protein>
<accession>A0A6L6Q2D3</accession>
<dbReference type="AlphaFoldDB" id="A0A6L6Q2D3"/>
<evidence type="ECO:0000259" key="1">
    <source>
        <dbReference type="Pfam" id="PF20008"/>
    </source>
</evidence>
<gene>
    <name evidence="2" type="ORF">GM668_14180</name>
</gene>
<organism evidence="2 3">
    <name type="scientific">Pseudoduganella ginsengisoli</name>
    <dbReference type="NCBI Taxonomy" id="1462440"/>
    <lineage>
        <taxon>Bacteria</taxon>
        <taxon>Pseudomonadati</taxon>
        <taxon>Pseudomonadota</taxon>
        <taxon>Betaproteobacteria</taxon>
        <taxon>Burkholderiales</taxon>
        <taxon>Oxalobacteraceae</taxon>
        <taxon>Telluria group</taxon>
        <taxon>Pseudoduganella</taxon>
    </lineage>
</organism>
<dbReference type="EMBL" id="WNLA01000008">
    <property type="protein sequence ID" value="MTW03232.1"/>
    <property type="molecule type" value="Genomic_DNA"/>
</dbReference>
<proteinExistence type="predicted"/>